<sequence>MSRRTLPGSARADSVSVKRESRNQVSKSRKQTFYSSFFFTIKRWLLVLGMVMTLALIGMSLRAYGQRVWKGNDRITIALQTGQSSLKSSGVYVVSFLKSEKAVSVISFPVGIQVEASGGHGSWKVESLYPLGELNGKGGELLKHSLSEFLGVPIQGWIVDEKTDPGMNREGVIHNLQQILGKSMVAPRTTNLTLWDSFRLLSNLFLTHTSVGDWVDLSQSKILIQASLPDGSQSYSADPALVDHLSQQLFLQPQLIDEALSIAVVNATEHQGLGARAARLIANSGGEIVGVSDRNQISEETTIIVSSKQNLTSFSAGFLSSQFLADQVIQGETSGERADIVLVVGEGYYRYFAEP</sequence>
<dbReference type="AlphaFoldDB" id="A0A1G1VZ27"/>
<evidence type="ECO:0000256" key="2">
    <source>
        <dbReference type="SAM" id="Phobius"/>
    </source>
</evidence>
<comment type="caution">
    <text evidence="4">The sequence shown here is derived from an EMBL/GenBank/DDBJ whole genome shotgun (WGS) entry which is preliminary data.</text>
</comment>
<reference evidence="4 5" key="1">
    <citation type="journal article" date="2016" name="Nat. Commun.">
        <title>Thousands of microbial genomes shed light on interconnected biogeochemical processes in an aquifer system.</title>
        <authorList>
            <person name="Anantharaman K."/>
            <person name="Brown C.T."/>
            <person name="Hug L.A."/>
            <person name="Sharon I."/>
            <person name="Castelle C.J."/>
            <person name="Probst A.J."/>
            <person name="Thomas B.C."/>
            <person name="Singh A."/>
            <person name="Wilkins M.J."/>
            <person name="Karaoz U."/>
            <person name="Brodie E.L."/>
            <person name="Williams K.H."/>
            <person name="Hubbard S.S."/>
            <person name="Banfield J.F."/>
        </authorList>
    </citation>
    <scope>NUCLEOTIDE SEQUENCE [LARGE SCALE GENOMIC DNA]</scope>
</reference>
<keyword evidence="2" id="KW-0472">Membrane</keyword>
<accession>A0A1G1VZ27</accession>
<evidence type="ECO:0000259" key="3">
    <source>
        <dbReference type="Pfam" id="PF13399"/>
    </source>
</evidence>
<keyword evidence="2" id="KW-1133">Transmembrane helix</keyword>
<protein>
    <recommendedName>
        <fullName evidence="3">LytR/CpsA/Psr regulator C-terminal domain-containing protein</fullName>
    </recommendedName>
</protein>
<feature type="domain" description="LytR/CpsA/Psr regulator C-terminal" evidence="3">
    <location>
        <begin position="260"/>
        <end position="348"/>
    </location>
</feature>
<evidence type="ECO:0000313" key="4">
    <source>
        <dbReference type="EMBL" id="OGY20668.1"/>
    </source>
</evidence>
<feature type="transmembrane region" description="Helical" evidence="2">
    <location>
        <begin position="44"/>
        <end position="64"/>
    </location>
</feature>
<evidence type="ECO:0000256" key="1">
    <source>
        <dbReference type="SAM" id="MobiDB-lite"/>
    </source>
</evidence>
<name>A0A1G1VZ27_9BACT</name>
<feature type="region of interest" description="Disordered" evidence="1">
    <location>
        <begin position="1"/>
        <end position="23"/>
    </location>
</feature>
<organism evidence="4 5">
    <name type="scientific">Candidatus Chisholmbacteria bacterium RIFCSPLOWO2_01_FULL_49_14</name>
    <dbReference type="NCBI Taxonomy" id="1797593"/>
    <lineage>
        <taxon>Bacteria</taxon>
        <taxon>Candidatus Chisholmiibacteriota</taxon>
    </lineage>
</organism>
<dbReference type="Proteomes" id="UP000176723">
    <property type="component" value="Unassembled WGS sequence"/>
</dbReference>
<proteinExistence type="predicted"/>
<dbReference type="InterPro" id="IPR027381">
    <property type="entry name" value="LytR/CpsA/Psr_C"/>
</dbReference>
<gene>
    <name evidence="4" type="ORF">A3A65_00575</name>
</gene>
<dbReference type="STRING" id="1797593.A3A65_00575"/>
<evidence type="ECO:0000313" key="5">
    <source>
        <dbReference type="Proteomes" id="UP000176723"/>
    </source>
</evidence>
<keyword evidence="2" id="KW-0812">Transmembrane</keyword>
<dbReference type="Pfam" id="PF13399">
    <property type="entry name" value="LytR_C"/>
    <property type="match status" value="1"/>
</dbReference>
<dbReference type="EMBL" id="MHCL01000025">
    <property type="protein sequence ID" value="OGY20668.1"/>
    <property type="molecule type" value="Genomic_DNA"/>
</dbReference>